<keyword evidence="3" id="KW-0560">Oxidoreductase</keyword>
<keyword evidence="3" id="KW-0223">Dioxygenase</keyword>
<keyword evidence="1" id="KW-0732">Signal</keyword>
<evidence type="ECO:0000313" key="3">
    <source>
        <dbReference type="EMBL" id="PSN59373.1"/>
    </source>
</evidence>
<proteinExistence type="predicted"/>
<evidence type="ECO:0000313" key="4">
    <source>
        <dbReference type="Proteomes" id="UP000240883"/>
    </source>
</evidence>
<dbReference type="CDD" id="cd03457">
    <property type="entry name" value="intradiol_dioxygenase_like"/>
    <property type="match status" value="1"/>
</dbReference>
<dbReference type="Proteomes" id="UP000240883">
    <property type="component" value="Unassembled WGS sequence"/>
</dbReference>
<dbReference type="Gene3D" id="2.60.130.10">
    <property type="entry name" value="Aromatic compound dioxygenase"/>
    <property type="match status" value="1"/>
</dbReference>
<feature type="domain" description="Intradiol ring-cleavage dioxygenases" evidence="2">
    <location>
        <begin position="93"/>
        <end position="223"/>
    </location>
</feature>
<dbReference type="STRING" id="1448308.A0A2T2N1Q5"/>
<accession>A0A2T2N1Q5</accession>
<feature type="signal peptide" evidence="1">
    <location>
        <begin position="1"/>
        <end position="19"/>
    </location>
</feature>
<feature type="chain" id="PRO_5015518857" evidence="1">
    <location>
        <begin position="20"/>
        <end position="339"/>
    </location>
</feature>
<evidence type="ECO:0000259" key="2">
    <source>
        <dbReference type="Pfam" id="PF00775"/>
    </source>
</evidence>
<reference evidence="3 4" key="1">
    <citation type="journal article" date="2018" name="Front. Microbiol.">
        <title>Genome-Wide Analysis of Corynespora cassiicola Leaf Fall Disease Putative Effectors.</title>
        <authorList>
            <person name="Lopez D."/>
            <person name="Ribeiro S."/>
            <person name="Label P."/>
            <person name="Fumanal B."/>
            <person name="Venisse J.S."/>
            <person name="Kohler A."/>
            <person name="de Oliveira R.R."/>
            <person name="Labutti K."/>
            <person name="Lipzen A."/>
            <person name="Lail K."/>
            <person name="Bauer D."/>
            <person name="Ohm R.A."/>
            <person name="Barry K.W."/>
            <person name="Spatafora J."/>
            <person name="Grigoriev I.V."/>
            <person name="Martin F.M."/>
            <person name="Pujade-Renaud V."/>
        </authorList>
    </citation>
    <scope>NUCLEOTIDE SEQUENCE [LARGE SCALE GENOMIC DNA]</scope>
    <source>
        <strain evidence="3 4">Philippines</strain>
    </source>
</reference>
<protein>
    <submittedName>
        <fullName evidence="3">Protocatechuate 3,4-dioxygenase beta subunit</fullName>
    </submittedName>
</protein>
<sequence>MHRHFFIALLFAFTPAAHPNAPPTARQLAEHQSISKRCAASAGAFTLERKKRSLAKRNAHLLPRDSNVTIHTEGPHYSKIQNETCILVPEVTEGPYYWPRSDTLRQDMREDQAGVLLYLDIGILDINTCEPAPNVLVDLWHCNATGSYSSFEAISPDIPFGDILEQSNSTWTGGSFQDLDLHSENSTWLRGMWPTDNNGVMEMTTIFPGYYIQRTVHIHLRAFKDWVVRNNGTVASSNVVHTGQIYFDEALSSSIMEMEPYSTPREIERTTNDVDNVFLGQVDAGRGWIPTIQVEPLDGVDITNGMIGYITLGVDMKANSTAHPSSPIGAVPSGIRSIN</sequence>
<dbReference type="GO" id="GO:0016702">
    <property type="term" value="F:oxidoreductase activity, acting on single donors with incorporation of molecular oxygen, incorporation of two atoms of oxygen"/>
    <property type="evidence" value="ECO:0007669"/>
    <property type="project" value="InterPro"/>
</dbReference>
<name>A0A2T2N1Q5_CORCC</name>
<organism evidence="3 4">
    <name type="scientific">Corynespora cassiicola Philippines</name>
    <dbReference type="NCBI Taxonomy" id="1448308"/>
    <lineage>
        <taxon>Eukaryota</taxon>
        <taxon>Fungi</taxon>
        <taxon>Dikarya</taxon>
        <taxon>Ascomycota</taxon>
        <taxon>Pezizomycotina</taxon>
        <taxon>Dothideomycetes</taxon>
        <taxon>Pleosporomycetidae</taxon>
        <taxon>Pleosporales</taxon>
        <taxon>Corynesporascaceae</taxon>
        <taxon>Corynespora</taxon>
    </lineage>
</organism>
<dbReference type="OrthoDB" id="121380at2759"/>
<evidence type="ECO:0000256" key="1">
    <source>
        <dbReference type="SAM" id="SignalP"/>
    </source>
</evidence>
<dbReference type="InterPro" id="IPR015889">
    <property type="entry name" value="Intradiol_dOase_core"/>
</dbReference>
<keyword evidence="4" id="KW-1185">Reference proteome</keyword>
<dbReference type="InterPro" id="IPR000627">
    <property type="entry name" value="Intradiol_dOase_C"/>
</dbReference>
<dbReference type="AlphaFoldDB" id="A0A2T2N1Q5"/>
<gene>
    <name evidence="3" type="ORF">BS50DRAFT_594615</name>
</gene>
<dbReference type="SUPFAM" id="SSF49482">
    <property type="entry name" value="Aromatic compound dioxygenase"/>
    <property type="match status" value="1"/>
</dbReference>
<dbReference type="EMBL" id="KZ678156">
    <property type="protein sequence ID" value="PSN59373.1"/>
    <property type="molecule type" value="Genomic_DNA"/>
</dbReference>
<dbReference type="Pfam" id="PF00775">
    <property type="entry name" value="Dioxygenase_C"/>
    <property type="match status" value="1"/>
</dbReference>
<dbReference type="GO" id="GO:0008199">
    <property type="term" value="F:ferric iron binding"/>
    <property type="evidence" value="ECO:0007669"/>
    <property type="project" value="InterPro"/>
</dbReference>
<dbReference type="PANTHER" id="PTHR34315">
    <property type="match status" value="1"/>
</dbReference>
<dbReference type="PANTHER" id="PTHR34315:SF4">
    <property type="entry name" value="INTRADIOL RING-CLEAVAGE DIOXYGENASES DOMAIN-CONTAINING PROTEIN"/>
    <property type="match status" value="1"/>
</dbReference>